<dbReference type="GO" id="GO:0004066">
    <property type="term" value="F:asparagine synthase (glutamine-hydrolyzing) activity"/>
    <property type="evidence" value="ECO:0007669"/>
    <property type="project" value="UniProtKB-EC"/>
</dbReference>
<keyword evidence="8" id="KW-0061">Asparagine biosynthesis</keyword>
<dbReference type="InterPro" id="IPR017932">
    <property type="entry name" value="GATase_2_dom"/>
</dbReference>
<feature type="active site" description="For GATase activity" evidence="8">
    <location>
        <position position="2"/>
    </location>
</feature>
<dbReference type="Pfam" id="PF00733">
    <property type="entry name" value="Asn_synthase"/>
    <property type="match status" value="1"/>
</dbReference>
<feature type="domain" description="Glutamine amidotransferase type-2" evidence="10">
    <location>
        <begin position="2"/>
        <end position="211"/>
    </location>
</feature>
<evidence type="ECO:0000256" key="7">
    <source>
        <dbReference type="ARBA" id="ARBA00048741"/>
    </source>
</evidence>
<keyword evidence="8" id="KW-0028">Amino-acid biosynthesis</keyword>
<dbReference type="PIRSF" id="PIRSF001589">
    <property type="entry name" value="Asn_synthetase_glu-h"/>
    <property type="match status" value="1"/>
</dbReference>
<reference evidence="11 12" key="1">
    <citation type="submission" date="2019-06" db="EMBL/GenBank/DDBJ databases">
        <title>Persicimonas caeni gen. nov., sp. nov., a predatory bacterium isolated from solar saltern.</title>
        <authorList>
            <person name="Wang S."/>
        </authorList>
    </citation>
    <scope>NUCLEOTIDE SEQUENCE [LARGE SCALE GENOMIC DNA]</scope>
    <source>
        <strain evidence="11 12">YN101</strain>
    </source>
</reference>
<sequence>MCGIAGIWRPGEGGEEAVRRMIGALAHRGPDDRGVFSDEQVVLGHRRLSILDPSPLGHQPMAAADGRVQVVFNGEIYNFHELRDQLGGAGHTFRSDSDTEVLLYGFLEWGEALIERLVGDFAFAIYDGREQALLLARDRFGVKPLYYARLGDQLVFASEVRAILRSGRVAAQLDEARLPEFLSLQSVAPPATLVEGVRMLEPGATMRVDAGGVCIRKFWDLAEHAAEPLAGDPATMRREVQRRLYRAVERQMVSDVPLGAFLSGGIDSSAVVGMMSRLVERPIQTIAVAFDDAGFDDGHFARIAADAFGTDHVEVKLTDDELYEHAHAALGAQDHPSADGINTYIVSQAARRRGLKVALSGLGGDELFAGYSNFARLERLGRFQSGLAAVPAPLRHAVATVCDGPTRPIAAQKIAELLRSDGSIAEAYPVVRRVLSRAQLGELLHEPGDETLGVTRRLRQAFFARPNMPTLSQVSYAEATSYMHDILLRDTDQMSMAHSLEVRVPLLDHELAEYVVRIPDAVKRPKMAPKQLMVDALDGLLPDEIVHRPKQGFRMPFERWLKGPLRDTCRTNLQRVAAIPSFREHAIATLWEDFLAGKASVSWSRVWLLNCLGSWIANVLEPTSQ</sequence>
<dbReference type="PANTHER" id="PTHR43284:SF1">
    <property type="entry name" value="ASPARAGINE SYNTHETASE"/>
    <property type="match status" value="1"/>
</dbReference>
<protein>
    <recommendedName>
        <fullName evidence="3">asparagine synthase (glutamine-hydrolyzing)</fullName>
        <ecNumber evidence="3">6.3.5.4</ecNumber>
    </recommendedName>
</protein>
<keyword evidence="11" id="KW-0436">Ligase</keyword>
<comment type="pathway">
    <text evidence="1">Amino-acid biosynthesis; L-asparagine biosynthesis; L-asparagine from L-aspartate (L-Gln route): step 1/1.</text>
</comment>
<dbReference type="InterPro" id="IPR033738">
    <property type="entry name" value="AsnB_N"/>
</dbReference>
<comment type="similarity">
    <text evidence="2">Belongs to the asparagine synthetase family.</text>
</comment>
<dbReference type="InterPro" id="IPR051786">
    <property type="entry name" value="ASN_synthetase/amidase"/>
</dbReference>
<dbReference type="CDD" id="cd01991">
    <property type="entry name" value="Asn_synthase_B_C"/>
    <property type="match status" value="1"/>
</dbReference>
<evidence type="ECO:0000256" key="6">
    <source>
        <dbReference type="ARBA" id="ARBA00022962"/>
    </source>
</evidence>
<dbReference type="InterPro" id="IPR006426">
    <property type="entry name" value="Asn_synth_AEB"/>
</dbReference>
<dbReference type="OrthoDB" id="9763290at2"/>
<evidence type="ECO:0000256" key="9">
    <source>
        <dbReference type="PIRSR" id="PIRSR001589-2"/>
    </source>
</evidence>
<evidence type="ECO:0000256" key="4">
    <source>
        <dbReference type="ARBA" id="ARBA00022741"/>
    </source>
</evidence>
<evidence type="ECO:0000259" key="10">
    <source>
        <dbReference type="PROSITE" id="PS51278"/>
    </source>
</evidence>
<feature type="binding site" evidence="9">
    <location>
        <position position="288"/>
    </location>
    <ligand>
        <name>ATP</name>
        <dbReference type="ChEBI" id="CHEBI:30616"/>
    </ligand>
</feature>
<keyword evidence="12" id="KW-1185">Reference proteome</keyword>
<keyword evidence="6 8" id="KW-0315">Glutamine amidotransferase</keyword>
<evidence type="ECO:0000313" key="12">
    <source>
        <dbReference type="Proteomes" id="UP000315995"/>
    </source>
</evidence>
<dbReference type="Gene3D" id="3.60.20.10">
    <property type="entry name" value="Glutamine Phosphoribosylpyrophosphate, subunit 1, domain 1"/>
    <property type="match status" value="1"/>
</dbReference>
<dbReference type="EC" id="6.3.5.4" evidence="3"/>
<accession>A0A5B8Y530</accession>
<keyword evidence="4 9" id="KW-0547">Nucleotide-binding</keyword>
<dbReference type="AlphaFoldDB" id="A0A4Y6PU87"/>
<keyword evidence="5 9" id="KW-0067">ATP-binding</keyword>
<dbReference type="GO" id="GO:0005829">
    <property type="term" value="C:cytosol"/>
    <property type="evidence" value="ECO:0007669"/>
    <property type="project" value="TreeGrafter"/>
</dbReference>
<dbReference type="InterPro" id="IPR029055">
    <property type="entry name" value="Ntn_hydrolases_N"/>
</dbReference>
<evidence type="ECO:0000313" key="11">
    <source>
        <dbReference type="EMBL" id="QDG51679.1"/>
    </source>
</evidence>
<dbReference type="CDD" id="cd00712">
    <property type="entry name" value="AsnB"/>
    <property type="match status" value="1"/>
</dbReference>
<dbReference type="SUPFAM" id="SSF56235">
    <property type="entry name" value="N-terminal nucleophile aminohydrolases (Ntn hydrolases)"/>
    <property type="match status" value="1"/>
</dbReference>
<dbReference type="GO" id="GO:0006529">
    <property type="term" value="P:asparagine biosynthetic process"/>
    <property type="evidence" value="ECO:0007669"/>
    <property type="project" value="UniProtKB-KW"/>
</dbReference>
<gene>
    <name evidence="11" type="primary">asnB</name>
    <name evidence="11" type="ORF">FIV42_13240</name>
</gene>
<evidence type="ECO:0000256" key="1">
    <source>
        <dbReference type="ARBA" id="ARBA00005187"/>
    </source>
</evidence>
<evidence type="ECO:0000256" key="2">
    <source>
        <dbReference type="ARBA" id="ARBA00005752"/>
    </source>
</evidence>
<name>A0A4Y6PU87_PERCE</name>
<dbReference type="PANTHER" id="PTHR43284">
    <property type="entry name" value="ASPARAGINE SYNTHETASE (GLUTAMINE-HYDROLYZING)"/>
    <property type="match status" value="1"/>
</dbReference>
<dbReference type="InterPro" id="IPR014729">
    <property type="entry name" value="Rossmann-like_a/b/a_fold"/>
</dbReference>
<feature type="binding site" evidence="9">
    <location>
        <position position="98"/>
    </location>
    <ligand>
        <name>L-glutamine</name>
        <dbReference type="ChEBI" id="CHEBI:58359"/>
    </ligand>
</feature>
<evidence type="ECO:0000256" key="3">
    <source>
        <dbReference type="ARBA" id="ARBA00012737"/>
    </source>
</evidence>
<evidence type="ECO:0000256" key="5">
    <source>
        <dbReference type="ARBA" id="ARBA00022840"/>
    </source>
</evidence>
<dbReference type="Gene3D" id="3.40.50.620">
    <property type="entry name" value="HUPs"/>
    <property type="match status" value="2"/>
</dbReference>
<dbReference type="EMBL" id="CP041186">
    <property type="protein sequence ID" value="QDG51679.1"/>
    <property type="molecule type" value="Genomic_DNA"/>
</dbReference>
<dbReference type="Pfam" id="PF13537">
    <property type="entry name" value="GATase_7"/>
    <property type="match status" value="1"/>
</dbReference>
<organism evidence="11 12">
    <name type="scientific">Persicimonas caeni</name>
    <dbReference type="NCBI Taxonomy" id="2292766"/>
    <lineage>
        <taxon>Bacteria</taxon>
        <taxon>Deltaproteobacteria</taxon>
        <taxon>Bradymonadales</taxon>
        <taxon>Bradymonadaceae</taxon>
        <taxon>Persicimonas</taxon>
    </lineage>
</organism>
<dbReference type="GO" id="GO:0005524">
    <property type="term" value="F:ATP binding"/>
    <property type="evidence" value="ECO:0007669"/>
    <property type="project" value="UniProtKB-KW"/>
</dbReference>
<evidence type="ECO:0000256" key="8">
    <source>
        <dbReference type="PIRSR" id="PIRSR001589-1"/>
    </source>
</evidence>
<dbReference type="NCBIfam" id="TIGR01536">
    <property type="entry name" value="asn_synth_AEB"/>
    <property type="match status" value="1"/>
</dbReference>
<dbReference type="PROSITE" id="PS51278">
    <property type="entry name" value="GATASE_TYPE_2"/>
    <property type="match status" value="1"/>
</dbReference>
<accession>A0A4Y6PU87</accession>
<dbReference type="InterPro" id="IPR001962">
    <property type="entry name" value="Asn_synthase"/>
</dbReference>
<comment type="catalytic activity">
    <reaction evidence="7">
        <text>L-aspartate + L-glutamine + ATP + H2O = L-asparagine + L-glutamate + AMP + diphosphate + H(+)</text>
        <dbReference type="Rhea" id="RHEA:12228"/>
        <dbReference type="ChEBI" id="CHEBI:15377"/>
        <dbReference type="ChEBI" id="CHEBI:15378"/>
        <dbReference type="ChEBI" id="CHEBI:29985"/>
        <dbReference type="ChEBI" id="CHEBI:29991"/>
        <dbReference type="ChEBI" id="CHEBI:30616"/>
        <dbReference type="ChEBI" id="CHEBI:33019"/>
        <dbReference type="ChEBI" id="CHEBI:58048"/>
        <dbReference type="ChEBI" id="CHEBI:58359"/>
        <dbReference type="ChEBI" id="CHEBI:456215"/>
        <dbReference type="EC" id="6.3.5.4"/>
    </reaction>
</comment>
<feature type="binding site" evidence="9">
    <location>
        <begin position="360"/>
        <end position="361"/>
    </location>
    <ligand>
        <name>ATP</name>
        <dbReference type="ChEBI" id="CHEBI:30616"/>
    </ligand>
</feature>
<proteinExistence type="inferred from homology"/>
<dbReference type="SUPFAM" id="SSF52402">
    <property type="entry name" value="Adenine nucleotide alpha hydrolases-like"/>
    <property type="match status" value="1"/>
</dbReference>
<dbReference type="Proteomes" id="UP000315995">
    <property type="component" value="Chromosome"/>
</dbReference>